<evidence type="ECO:0000313" key="2">
    <source>
        <dbReference type="Proteomes" id="UP000003344"/>
    </source>
</evidence>
<evidence type="ECO:0000313" key="1">
    <source>
        <dbReference type="EMBL" id="EFC87339.1"/>
    </source>
</evidence>
<comment type="caution">
    <text evidence="1">The sequence shown here is derived from an EMBL/GenBank/DDBJ whole genome shotgun (WGS) entry which is preliminary data.</text>
</comment>
<dbReference type="STRING" id="546266.NEIMUCOT_06222"/>
<sequence length="58" mass="6640">MLKAENKRVGLYKTRSSENFQTTLICTRNLPLSRSVGFAHEMKANLIEMKRQPPDSDS</sequence>
<organism evidence="1 2">
    <name type="scientific">Neisseria mucosa (strain ATCC 25996 / DSM 4631 / NCTC 10774 / M26)</name>
    <dbReference type="NCBI Taxonomy" id="546266"/>
    <lineage>
        <taxon>Bacteria</taxon>
        <taxon>Pseudomonadati</taxon>
        <taxon>Pseudomonadota</taxon>
        <taxon>Betaproteobacteria</taxon>
        <taxon>Neisseriales</taxon>
        <taxon>Neisseriaceae</taxon>
        <taxon>Neisseria</taxon>
    </lineage>
</organism>
<dbReference type="Proteomes" id="UP000003344">
    <property type="component" value="Unassembled WGS sequence"/>
</dbReference>
<reference evidence="1 2" key="1">
    <citation type="submission" date="2009-10" db="EMBL/GenBank/DDBJ databases">
        <authorList>
            <person name="Weinstock G."/>
            <person name="Sodergren E."/>
            <person name="Clifton S."/>
            <person name="Fulton L."/>
            <person name="Fulton B."/>
            <person name="Courtney L."/>
            <person name="Fronick C."/>
            <person name="Harrison M."/>
            <person name="Strong C."/>
            <person name="Farmer C."/>
            <person name="Delahaunty K."/>
            <person name="Markovic C."/>
            <person name="Hall O."/>
            <person name="Minx P."/>
            <person name="Tomlinson C."/>
            <person name="Mitreva M."/>
            <person name="Nelson J."/>
            <person name="Hou S."/>
            <person name="Wollam A."/>
            <person name="Pepin K.H."/>
            <person name="Johnson M."/>
            <person name="Bhonagiri V."/>
            <person name="Nash W.E."/>
            <person name="Warren W."/>
            <person name="Chinwalla A."/>
            <person name="Mardis E.R."/>
            <person name="Wilson R.K."/>
        </authorList>
    </citation>
    <scope>NUCLEOTIDE SEQUENCE [LARGE SCALE GENOMIC DNA]</scope>
    <source>
        <strain evidence="2">ATCC 25996 / DSM 4631 / NCTC 10774 / M26</strain>
    </source>
</reference>
<accession>D2ZZY8</accession>
<proteinExistence type="predicted"/>
<name>D2ZZY8_NEIM2</name>
<dbReference type="EMBL" id="ACDX02000022">
    <property type="protein sequence ID" value="EFC87339.1"/>
    <property type="molecule type" value="Genomic_DNA"/>
</dbReference>
<dbReference type="AlphaFoldDB" id="D2ZZY8"/>
<gene>
    <name evidence="1" type="ORF">NEIMUCOT_06222</name>
</gene>
<protein>
    <submittedName>
        <fullName evidence="1">Uncharacterized protein</fullName>
    </submittedName>
</protein>